<name>A0A9N9WVH2_9DIPT</name>
<dbReference type="PANTHER" id="PTHR11610">
    <property type="entry name" value="LIPASE"/>
    <property type="match status" value="1"/>
</dbReference>
<dbReference type="InterPro" id="IPR000734">
    <property type="entry name" value="TAG_lipase"/>
</dbReference>
<gene>
    <name evidence="6" type="ORF">CHIRRI_LOCUS10555</name>
</gene>
<reference evidence="6" key="1">
    <citation type="submission" date="2022-01" db="EMBL/GenBank/DDBJ databases">
        <authorList>
            <person name="King R."/>
        </authorList>
    </citation>
    <scope>NUCLEOTIDE SEQUENCE</scope>
</reference>
<dbReference type="GO" id="GO:0016042">
    <property type="term" value="P:lipid catabolic process"/>
    <property type="evidence" value="ECO:0007669"/>
    <property type="project" value="TreeGrafter"/>
</dbReference>
<proteinExistence type="inferred from homology"/>
<dbReference type="AlphaFoldDB" id="A0A9N9WVH2"/>
<evidence type="ECO:0000313" key="7">
    <source>
        <dbReference type="Proteomes" id="UP001153620"/>
    </source>
</evidence>
<keyword evidence="3" id="KW-0964">Secreted</keyword>
<evidence type="ECO:0000256" key="1">
    <source>
        <dbReference type="ARBA" id="ARBA00004613"/>
    </source>
</evidence>
<dbReference type="GO" id="GO:0017171">
    <property type="term" value="F:serine hydrolase activity"/>
    <property type="evidence" value="ECO:0007669"/>
    <property type="project" value="TreeGrafter"/>
</dbReference>
<evidence type="ECO:0000313" key="6">
    <source>
        <dbReference type="EMBL" id="CAG9807709.1"/>
    </source>
</evidence>
<dbReference type="OrthoDB" id="7907111at2759"/>
<evidence type="ECO:0000256" key="3">
    <source>
        <dbReference type="ARBA" id="ARBA00022525"/>
    </source>
</evidence>
<evidence type="ECO:0000256" key="2">
    <source>
        <dbReference type="ARBA" id="ARBA00010701"/>
    </source>
</evidence>
<dbReference type="PANTHER" id="PTHR11610:SF104">
    <property type="entry name" value="AGAP010328-PA"/>
    <property type="match status" value="1"/>
</dbReference>
<dbReference type="SUPFAM" id="SSF53474">
    <property type="entry name" value="alpha/beta-Hydrolases"/>
    <property type="match status" value="1"/>
</dbReference>
<evidence type="ECO:0000259" key="5">
    <source>
        <dbReference type="Pfam" id="PF00151"/>
    </source>
</evidence>
<sequence>MSDSLSRYRENIIFSAFSDSYPNGTITHINDALDTFNCDPRGNTTFVVHGWLESIDRPWVRPMINEFLKLRGNCVFFMDYSVYSSGGYFVLTPHFNSIANLLSEKILKISAPQNVVLFGFSFGARLVTKAGVLIANSEATKIDRIYACDPAGPGFDPVYRLDPKRAANFIQCIHTSNTYGTKVYNCHQDWRMGVCGHKQIGAGPFPYGSHGLCPYFFLSSFSEDFIQNNAHDCRSRRLPKDFPNDLIMGPRESRLIHAGDFFAPTAKSPPWSGFIESSRKNEIDFFEDEDVFGEEYYNELKELF</sequence>
<keyword evidence="7" id="KW-1185">Reference proteome</keyword>
<evidence type="ECO:0000256" key="4">
    <source>
        <dbReference type="RuleBase" id="RU004262"/>
    </source>
</evidence>
<dbReference type="Proteomes" id="UP001153620">
    <property type="component" value="Chromosome 3"/>
</dbReference>
<dbReference type="Gene3D" id="3.40.50.1820">
    <property type="entry name" value="alpha/beta hydrolase"/>
    <property type="match status" value="1"/>
</dbReference>
<dbReference type="EMBL" id="OU895879">
    <property type="protein sequence ID" value="CAG9807709.1"/>
    <property type="molecule type" value="Genomic_DNA"/>
</dbReference>
<dbReference type="GO" id="GO:0005615">
    <property type="term" value="C:extracellular space"/>
    <property type="evidence" value="ECO:0007669"/>
    <property type="project" value="TreeGrafter"/>
</dbReference>
<dbReference type="InterPro" id="IPR029058">
    <property type="entry name" value="AB_hydrolase_fold"/>
</dbReference>
<feature type="domain" description="Lipase" evidence="5">
    <location>
        <begin position="25"/>
        <end position="178"/>
    </location>
</feature>
<comment type="similarity">
    <text evidence="2 4">Belongs to the AB hydrolase superfamily. Lipase family.</text>
</comment>
<dbReference type="InterPro" id="IPR013818">
    <property type="entry name" value="Lipase"/>
</dbReference>
<reference evidence="6" key="2">
    <citation type="submission" date="2022-10" db="EMBL/GenBank/DDBJ databases">
        <authorList>
            <consortium name="ENA_rothamsted_submissions"/>
            <consortium name="culmorum"/>
            <person name="King R."/>
        </authorList>
    </citation>
    <scope>NUCLEOTIDE SEQUENCE</scope>
</reference>
<protein>
    <recommendedName>
        <fullName evidence="5">Lipase domain-containing protein</fullName>
    </recommendedName>
</protein>
<organism evidence="6 7">
    <name type="scientific">Chironomus riparius</name>
    <dbReference type="NCBI Taxonomy" id="315576"/>
    <lineage>
        <taxon>Eukaryota</taxon>
        <taxon>Metazoa</taxon>
        <taxon>Ecdysozoa</taxon>
        <taxon>Arthropoda</taxon>
        <taxon>Hexapoda</taxon>
        <taxon>Insecta</taxon>
        <taxon>Pterygota</taxon>
        <taxon>Neoptera</taxon>
        <taxon>Endopterygota</taxon>
        <taxon>Diptera</taxon>
        <taxon>Nematocera</taxon>
        <taxon>Chironomoidea</taxon>
        <taxon>Chironomidae</taxon>
        <taxon>Chironominae</taxon>
        <taxon>Chironomus</taxon>
    </lineage>
</organism>
<comment type="subcellular location">
    <subcellularLocation>
        <location evidence="1">Secreted</location>
    </subcellularLocation>
</comment>
<dbReference type="GO" id="GO:0016298">
    <property type="term" value="F:lipase activity"/>
    <property type="evidence" value="ECO:0007669"/>
    <property type="project" value="InterPro"/>
</dbReference>
<dbReference type="Pfam" id="PF00151">
    <property type="entry name" value="Lipase"/>
    <property type="match status" value="1"/>
</dbReference>
<accession>A0A9N9WVH2</accession>